<reference evidence="2 3" key="1">
    <citation type="journal article" date="2024" name="Commun. Biol.">
        <title>Comparative genomic analysis of thermophilic fungi reveals convergent evolutionary adaptations and gene losses.</title>
        <authorList>
            <person name="Steindorff A.S."/>
            <person name="Aguilar-Pontes M.V."/>
            <person name="Robinson A.J."/>
            <person name="Andreopoulos B."/>
            <person name="LaButti K."/>
            <person name="Kuo A."/>
            <person name="Mondo S."/>
            <person name="Riley R."/>
            <person name="Otillar R."/>
            <person name="Haridas S."/>
            <person name="Lipzen A."/>
            <person name="Grimwood J."/>
            <person name="Schmutz J."/>
            <person name="Clum A."/>
            <person name="Reid I.D."/>
            <person name="Moisan M.C."/>
            <person name="Butler G."/>
            <person name="Nguyen T.T.M."/>
            <person name="Dewar K."/>
            <person name="Conant G."/>
            <person name="Drula E."/>
            <person name="Henrissat B."/>
            <person name="Hansel C."/>
            <person name="Singer S."/>
            <person name="Hutchinson M.I."/>
            <person name="de Vries R.P."/>
            <person name="Natvig D.O."/>
            <person name="Powell A.J."/>
            <person name="Tsang A."/>
            <person name="Grigoriev I.V."/>
        </authorList>
    </citation>
    <scope>NUCLEOTIDE SEQUENCE [LARGE SCALE GENOMIC DNA]</scope>
    <source>
        <strain evidence="2 3">CBS 494.80</strain>
    </source>
</reference>
<dbReference type="Pfam" id="PF20150">
    <property type="entry name" value="2EXR"/>
    <property type="match status" value="1"/>
</dbReference>
<dbReference type="Proteomes" id="UP001595075">
    <property type="component" value="Unassembled WGS sequence"/>
</dbReference>
<keyword evidence="3" id="KW-1185">Reference proteome</keyword>
<accession>A0ABR4CUJ0</accession>
<feature type="domain" description="2EXR" evidence="1">
    <location>
        <begin position="21"/>
        <end position="111"/>
    </location>
</feature>
<dbReference type="EMBL" id="JAZHXI010000003">
    <property type="protein sequence ID" value="KAL2073043.1"/>
    <property type="molecule type" value="Genomic_DNA"/>
</dbReference>
<evidence type="ECO:0000259" key="1">
    <source>
        <dbReference type="Pfam" id="PF20150"/>
    </source>
</evidence>
<dbReference type="InterPro" id="IPR045518">
    <property type="entry name" value="2EXR"/>
</dbReference>
<evidence type="ECO:0000313" key="2">
    <source>
        <dbReference type="EMBL" id="KAL2073043.1"/>
    </source>
</evidence>
<protein>
    <recommendedName>
        <fullName evidence="1">2EXR domain-containing protein</fullName>
    </recommendedName>
</protein>
<gene>
    <name evidence="2" type="ORF">VTL71DRAFT_10367</name>
</gene>
<dbReference type="PANTHER" id="PTHR35910:SF1">
    <property type="entry name" value="2EXR DOMAIN-CONTAINING PROTEIN"/>
    <property type="match status" value="1"/>
</dbReference>
<organism evidence="2 3">
    <name type="scientific">Oculimacula yallundae</name>
    <dbReference type="NCBI Taxonomy" id="86028"/>
    <lineage>
        <taxon>Eukaryota</taxon>
        <taxon>Fungi</taxon>
        <taxon>Dikarya</taxon>
        <taxon>Ascomycota</taxon>
        <taxon>Pezizomycotina</taxon>
        <taxon>Leotiomycetes</taxon>
        <taxon>Helotiales</taxon>
        <taxon>Ploettnerulaceae</taxon>
        <taxon>Oculimacula</taxon>
    </lineage>
</organism>
<name>A0ABR4CUJ0_9HELO</name>
<evidence type="ECO:0000313" key="3">
    <source>
        <dbReference type="Proteomes" id="UP001595075"/>
    </source>
</evidence>
<dbReference type="PANTHER" id="PTHR35910">
    <property type="entry name" value="2EXR DOMAIN-CONTAINING PROTEIN"/>
    <property type="match status" value="1"/>
</dbReference>
<sequence>MDSLMEDLYSSMEDIIMLEEFTLFPKLPLEIRRKIWREFSEGRIVTIKDASHWATINEKLTWIYDVKASYTLPLILSICHESREEAKNIYTWTFGNRLPHAIPFDFTLDTLLIDGPDGASNFNTFLNPTKVKDKYLAHEELKLMHANLQTLVIAGDDMYIYTSADVLGFYNLRLLALPWKNDGNDNQLRAWLQGVWQRQLLEAKDALTAKFEVKQAAIEAAAEEEKTNTEADTMELNDGEKKREALRKAETKKHILAIEEGMELQRLRKSKTEVMFTNGLGVEAWLGEGVEITKPVVSTFLAPNSSTP</sequence>
<comment type="caution">
    <text evidence="2">The sequence shown here is derived from an EMBL/GenBank/DDBJ whole genome shotgun (WGS) entry which is preliminary data.</text>
</comment>
<proteinExistence type="predicted"/>